<dbReference type="EMBL" id="CAADRA010005328">
    <property type="protein sequence ID" value="VFT88614.1"/>
    <property type="molecule type" value="Genomic_DNA"/>
</dbReference>
<dbReference type="SUPFAM" id="SSF111469">
    <property type="entry name" value="Geminin coiled-coil domain"/>
    <property type="match status" value="1"/>
</dbReference>
<dbReference type="AlphaFoldDB" id="A0A485KU86"/>
<organism evidence="2 3">
    <name type="scientific">Aphanomyces stellatus</name>
    <dbReference type="NCBI Taxonomy" id="120398"/>
    <lineage>
        <taxon>Eukaryota</taxon>
        <taxon>Sar</taxon>
        <taxon>Stramenopiles</taxon>
        <taxon>Oomycota</taxon>
        <taxon>Saprolegniomycetes</taxon>
        <taxon>Saprolegniales</taxon>
        <taxon>Verrucalvaceae</taxon>
        <taxon>Aphanomyces</taxon>
    </lineage>
</organism>
<reference evidence="2 3" key="1">
    <citation type="submission" date="2019-03" db="EMBL/GenBank/DDBJ databases">
        <authorList>
            <person name="Gaulin E."/>
            <person name="Dumas B."/>
        </authorList>
    </citation>
    <scope>NUCLEOTIDE SEQUENCE [LARGE SCALE GENOMIC DNA]</scope>
    <source>
        <strain evidence="2">CBS 568.67</strain>
    </source>
</reference>
<accession>A0A485KU86</accession>
<proteinExistence type="predicted"/>
<evidence type="ECO:0000313" key="3">
    <source>
        <dbReference type="Proteomes" id="UP000332933"/>
    </source>
</evidence>
<keyword evidence="3" id="KW-1185">Reference proteome</keyword>
<dbReference type="EMBL" id="VJMH01005307">
    <property type="protein sequence ID" value="KAF0697561.1"/>
    <property type="molecule type" value="Genomic_DNA"/>
</dbReference>
<gene>
    <name evidence="2" type="primary">Aste57867_11758</name>
    <name evidence="1" type="ORF">As57867_011713</name>
    <name evidence="2" type="ORF">ASTE57867_11758</name>
</gene>
<reference evidence="1" key="2">
    <citation type="submission" date="2019-06" db="EMBL/GenBank/DDBJ databases">
        <title>Genomics analysis of Aphanomyces spp. identifies a new class of oomycete effector associated with host adaptation.</title>
        <authorList>
            <person name="Gaulin E."/>
        </authorList>
    </citation>
    <scope>NUCLEOTIDE SEQUENCE</scope>
    <source>
        <strain evidence="1">CBS 578.67</strain>
    </source>
</reference>
<evidence type="ECO:0000313" key="2">
    <source>
        <dbReference type="EMBL" id="VFT88614.1"/>
    </source>
</evidence>
<sequence>MSDWTWDFVWGVQYFLGNDDDSGVSSMDEKDKPCARTITLELKVTPSTPRTAHHTRGRIPTHRKQQLELKSLRRELARLKGYIMDIEIPESREMTYWERVAKMEQLDLLKAGLENEDLLAAVQNNTAFIDNLQRTMRKKRHLADSGLSSN</sequence>
<dbReference type="Proteomes" id="UP000332933">
    <property type="component" value="Unassembled WGS sequence"/>
</dbReference>
<protein>
    <submittedName>
        <fullName evidence="2">Aste57867_11758 protein</fullName>
    </submittedName>
</protein>
<name>A0A485KU86_9STRA</name>
<evidence type="ECO:0000313" key="1">
    <source>
        <dbReference type="EMBL" id="KAF0697561.1"/>
    </source>
</evidence>